<dbReference type="PROSITE" id="PS00330">
    <property type="entry name" value="HEMOLYSIN_CALCIUM"/>
    <property type="match status" value="2"/>
</dbReference>
<dbReference type="Pfam" id="PF08548">
    <property type="entry name" value="Peptidase_M10_C"/>
    <property type="match status" value="1"/>
</dbReference>
<dbReference type="PANTHER" id="PTHR38340:SF1">
    <property type="entry name" value="S-LAYER PROTEIN"/>
    <property type="match status" value="1"/>
</dbReference>
<dbReference type="SUPFAM" id="SSF51120">
    <property type="entry name" value="beta-Roll"/>
    <property type="match status" value="2"/>
</dbReference>
<dbReference type="InterPro" id="IPR050557">
    <property type="entry name" value="RTX_toxin/Mannuronan_C5-epim"/>
</dbReference>
<dbReference type="InterPro" id="IPR011049">
    <property type="entry name" value="Serralysin-like_metalloprot_C"/>
</dbReference>
<comment type="cofactor">
    <cofactor evidence="1">
        <name>Ca(2+)</name>
        <dbReference type="ChEBI" id="CHEBI:29108"/>
    </cofactor>
</comment>
<dbReference type="Pfam" id="PF00353">
    <property type="entry name" value="HemolysinCabind"/>
    <property type="match status" value="2"/>
</dbReference>
<evidence type="ECO:0000313" key="6">
    <source>
        <dbReference type="EMBL" id="MCG6559569.1"/>
    </source>
</evidence>
<keyword evidence="4" id="KW-0677">Repeat</keyword>
<dbReference type="InterPro" id="IPR018511">
    <property type="entry name" value="Hemolysin-typ_Ca-bd_CS"/>
</dbReference>
<dbReference type="InterPro" id="IPR001343">
    <property type="entry name" value="Hemolysn_Ca-bd"/>
</dbReference>
<dbReference type="InterPro" id="IPR013858">
    <property type="entry name" value="Peptidase_M10B_C"/>
</dbReference>
<comment type="caution">
    <text evidence="6">The sequence shown here is derived from an EMBL/GenBank/DDBJ whole genome shotgun (WGS) entry which is preliminary data.</text>
</comment>
<feature type="domain" description="Peptidase M10 serralysin C-terminal" evidence="5">
    <location>
        <begin position="531"/>
        <end position="604"/>
    </location>
</feature>
<dbReference type="Gene3D" id="2.150.10.10">
    <property type="entry name" value="Serralysin-like metalloprotease, C-terminal"/>
    <property type="match status" value="3"/>
</dbReference>
<dbReference type="RefSeq" id="WP_234163307.1">
    <property type="nucleotide sequence ID" value="NZ_JAKOEM010000015.1"/>
</dbReference>
<accession>A0ABS9P0D7</accession>
<dbReference type="PRINTS" id="PR00313">
    <property type="entry name" value="CABNDNGRPT"/>
</dbReference>
<dbReference type="Proteomes" id="UP001165279">
    <property type="component" value="Unassembled WGS sequence"/>
</dbReference>
<evidence type="ECO:0000256" key="2">
    <source>
        <dbReference type="ARBA" id="ARBA00004613"/>
    </source>
</evidence>
<dbReference type="PANTHER" id="PTHR38340">
    <property type="entry name" value="S-LAYER PROTEIN"/>
    <property type="match status" value="1"/>
</dbReference>
<dbReference type="EMBL" id="JAKOEM010000015">
    <property type="protein sequence ID" value="MCG6559569.1"/>
    <property type="molecule type" value="Genomic_DNA"/>
</dbReference>
<name>A0ABS9P0D7_9RHOB</name>
<comment type="subcellular location">
    <subcellularLocation>
        <location evidence="2">Secreted</location>
    </subcellularLocation>
</comment>
<protein>
    <recommendedName>
        <fullName evidence="5">Peptidase M10 serralysin C-terminal domain-containing protein</fullName>
    </recommendedName>
</protein>
<evidence type="ECO:0000256" key="3">
    <source>
        <dbReference type="ARBA" id="ARBA00022525"/>
    </source>
</evidence>
<evidence type="ECO:0000256" key="1">
    <source>
        <dbReference type="ARBA" id="ARBA00001913"/>
    </source>
</evidence>
<sequence>MATQINPLEVQDFDQPLITDPTYSVTHVFSTDDITVSFDGDTVGSMTDPLSVFDTSGANGTKTTQSGVTLYPIDSEFGFHVTDFVGAEGKELDGDYAEGWAGNLEIAGVQSGIVISDAPTDTFKTPAVLGTWLSGLGGNSVKASTEHYSVMQNVLSDQQYPDDPDAVYQLDDNLILLSQNEAWNGQYVADLLADPEEYGVTDRNEDGVLDIRDVMNPNESTIEYDIAYGDDYSVTLKDDGKLLYRWGNTIKRPNDVRLEVEMELPDEWSTPSEDNPSLMPLYKITAAELVTHHTITNNPNDQIRPEDYENEAAIGQLPTYEIIADYNLDGNGSREVWVTTDPYYAGDGTLYEAGTILRDDFLASVGQASALAAIGGASEDVLEGFTNAWFTTMNREPFEPVLNDNGTEYADSGPRWRLKPNKYGQDLPGVEIPVDPSAPPPPTRDEIKYETGAETQTVINLLDWKLPFSPLSISAGWMNNPGTVSGNGVNMTTNFDVAFYVKGDIKPAELYSTELLMNYEEIEIFDAGETIVGTAGEDYLVGQGGNDFTGGAGNDLFVLAYGAESRSFASSTIADFTAGEDMLGLINHGVNDVTFDTKITQTVSDGNLLISLDGQKIASLTGVTEELELTDFLFSNTTLGGGGIVGTDGDDLLVGDAGKNGIYGFDGNDTLQGVDGDDTIYGGNGDDSIEGGSGNDMIDAGSGNDLVNGGAGNDTVTGNYQEDTLAGNSGDDVLAGSAGSDLLFGGDGNDFLNGGFANDRLNGGDGADRFYHAGAAGHGSDWVQDYDAAEGDVLLFGDSTADVSDFLVSFASSGSGDATVDEAFITYVPGNQVLWALVDGAAQDSINLSIGGTEYDLLA</sequence>
<keyword evidence="7" id="KW-1185">Reference proteome</keyword>
<evidence type="ECO:0000313" key="7">
    <source>
        <dbReference type="Proteomes" id="UP001165279"/>
    </source>
</evidence>
<keyword evidence="3" id="KW-0964">Secreted</keyword>
<organism evidence="6 7">
    <name type="scientific">Ruegeria alba</name>
    <dbReference type="NCBI Taxonomy" id="2916756"/>
    <lineage>
        <taxon>Bacteria</taxon>
        <taxon>Pseudomonadati</taxon>
        <taxon>Pseudomonadota</taxon>
        <taxon>Alphaproteobacteria</taxon>
        <taxon>Rhodobacterales</taxon>
        <taxon>Roseobacteraceae</taxon>
        <taxon>Ruegeria</taxon>
    </lineage>
</organism>
<evidence type="ECO:0000259" key="5">
    <source>
        <dbReference type="Pfam" id="PF08548"/>
    </source>
</evidence>
<evidence type="ECO:0000256" key="4">
    <source>
        <dbReference type="ARBA" id="ARBA00022737"/>
    </source>
</evidence>
<gene>
    <name evidence="6" type="ORF">MB818_15270</name>
</gene>
<proteinExistence type="predicted"/>
<reference evidence="6" key="1">
    <citation type="submission" date="2022-02" db="EMBL/GenBank/DDBJ databases">
        <title>The genome sequence of Ruegeria sp. 1NDH52C.</title>
        <authorList>
            <person name="Du J."/>
        </authorList>
    </citation>
    <scope>NUCLEOTIDE SEQUENCE</scope>
    <source>
        <strain evidence="6">1NDH52C</strain>
    </source>
</reference>